<dbReference type="GO" id="GO:0005509">
    <property type="term" value="F:calcium ion binding"/>
    <property type="evidence" value="ECO:0007669"/>
    <property type="project" value="InterPro"/>
</dbReference>
<dbReference type="PATRIC" id="fig|413882.6.peg.1467"/>
<keyword evidence="4" id="KW-1185">Reference proteome</keyword>
<dbReference type="KEGG" id="pbh:AAW51_1395"/>
<evidence type="ECO:0000313" key="3">
    <source>
        <dbReference type="EMBL" id="AKJ28086.1"/>
    </source>
</evidence>
<dbReference type="PROSITE" id="PS00330">
    <property type="entry name" value="HEMOLYSIN_CALCIUM"/>
    <property type="match status" value="6"/>
</dbReference>
<dbReference type="STRING" id="413882.AAW51_1395"/>
<organism evidence="3 4">
    <name type="scientific">Caldimonas brevitalea</name>
    <dbReference type="NCBI Taxonomy" id="413882"/>
    <lineage>
        <taxon>Bacteria</taxon>
        <taxon>Pseudomonadati</taxon>
        <taxon>Pseudomonadota</taxon>
        <taxon>Betaproteobacteria</taxon>
        <taxon>Burkholderiales</taxon>
        <taxon>Sphaerotilaceae</taxon>
        <taxon>Caldimonas</taxon>
    </lineage>
</organism>
<dbReference type="PRINTS" id="PR00313">
    <property type="entry name" value="CABNDNGRPT"/>
</dbReference>
<keyword evidence="2" id="KW-0964">Secreted</keyword>
<dbReference type="AlphaFoldDB" id="A0A0G3BL40"/>
<dbReference type="InterPro" id="IPR011049">
    <property type="entry name" value="Serralysin-like_metalloprot_C"/>
</dbReference>
<protein>
    <submittedName>
        <fullName evidence="3">Alkaline phosphatase</fullName>
    </submittedName>
</protein>
<evidence type="ECO:0000256" key="1">
    <source>
        <dbReference type="ARBA" id="ARBA00004613"/>
    </source>
</evidence>
<dbReference type="PANTHER" id="PTHR38340">
    <property type="entry name" value="S-LAYER PROTEIN"/>
    <property type="match status" value="1"/>
</dbReference>
<dbReference type="GO" id="GO:0005576">
    <property type="term" value="C:extracellular region"/>
    <property type="evidence" value="ECO:0007669"/>
    <property type="project" value="UniProtKB-SubCell"/>
</dbReference>
<gene>
    <name evidence="3" type="ORF">AAW51_1395</name>
</gene>
<evidence type="ECO:0000256" key="2">
    <source>
        <dbReference type="ARBA" id="ARBA00022525"/>
    </source>
</evidence>
<dbReference type="PANTHER" id="PTHR38340:SF1">
    <property type="entry name" value="S-LAYER PROTEIN"/>
    <property type="match status" value="1"/>
</dbReference>
<evidence type="ECO:0000313" key="4">
    <source>
        <dbReference type="Proteomes" id="UP000035352"/>
    </source>
</evidence>
<dbReference type="Pfam" id="PF00353">
    <property type="entry name" value="HemolysinCabind"/>
    <property type="match status" value="5"/>
</dbReference>
<dbReference type="InterPro" id="IPR001343">
    <property type="entry name" value="Hemolysn_Ca-bd"/>
</dbReference>
<dbReference type="SUPFAM" id="SSF51120">
    <property type="entry name" value="beta-Roll"/>
    <property type="match status" value="2"/>
</dbReference>
<dbReference type="Gene3D" id="2.150.10.10">
    <property type="entry name" value="Serralysin-like metalloprotease, C-terminal"/>
    <property type="match status" value="2"/>
</dbReference>
<accession>A0A0G3BL40</accession>
<reference evidence="3 4" key="1">
    <citation type="submission" date="2015-05" db="EMBL/GenBank/DDBJ databases">
        <authorList>
            <person name="Tang B."/>
            <person name="Yu Y."/>
        </authorList>
    </citation>
    <scope>NUCLEOTIDE SEQUENCE [LARGE SCALE GENOMIC DNA]</scope>
    <source>
        <strain evidence="3 4">DSM 7029</strain>
    </source>
</reference>
<dbReference type="Proteomes" id="UP000035352">
    <property type="component" value="Chromosome"/>
</dbReference>
<dbReference type="EMBL" id="CP011371">
    <property type="protein sequence ID" value="AKJ28086.1"/>
    <property type="molecule type" value="Genomic_DNA"/>
</dbReference>
<proteinExistence type="predicted"/>
<name>A0A0G3BL40_9BURK</name>
<comment type="subcellular location">
    <subcellularLocation>
        <location evidence="1">Secreted</location>
    </subcellularLocation>
</comment>
<dbReference type="RefSeq" id="WP_053013396.1">
    <property type="nucleotide sequence ID" value="NZ_CP011371.1"/>
</dbReference>
<sequence length="437" mass="44603">MTIINGTSASEALNDTSADPLSTLNANWSLGEDTMTGGAADDTYHVNSFGDRAIEGSDGGQDTVVSRSTSHTLARNIENLTLDNTPTLQVRLPDGGYDMRASAVNGAGNELDNVIKGNDRNNNLSGRDGNDKLFGRFGDDVLNGGNGSDMLDGGEGNDVLLGGSGNDFLHGDWGDDSLQGGAGDDLLDGAGGVDTMVGGTGNDRYVVERAGDKVVESLATGGHDHVLASFTYTLTANVEDLTLHEVAGGINGHGNAGGNTLVGNAGDNQLFGHGGNDVLDGGFGRDLLDGGTGNDHLKGGPGGDTLTGGTGADRFEFRAAGDNQAATITDFSHADDTIVLNQLLDWGLAGAVDGGLQGLKFVDGNAAGHALSAPWFFKGSGYTGGQADNFCGIYVNTTDGQIWYNPTTADGGDSLLIGRVSTDAARGLDSTDFVFGT</sequence>
<dbReference type="InterPro" id="IPR018511">
    <property type="entry name" value="Hemolysin-typ_Ca-bd_CS"/>
</dbReference>
<dbReference type="InterPro" id="IPR050557">
    <property type="entry name" value="RTX_toxin/Mannuronan_C5-epim"/>
</dbReference>